<proteinExistence type="predicted"/>
<protein>
    <submittedName>
        <fullName evidence="2">Uncharacterized protein</fullName>
    </submittedName>
</protein>
<organism evidence="2 3">
    <name type="scientific">Astathelohania contejeani</name>
    <dbReference type="NCBI Taxonomy" id="164912"/>
    <lineage>
        <taxon>Eukaryota</taxon>
        <taxon>Fungi</taxon>
        <taxon>Fungi incertae sedis</taxon>
        <taxon>Microsporidia</taxon>
        <taxon>Astathelohaniidae</taxon>
        <taxon>Astathelohania</taxon>
    </lineage>
</organism>
<feature type="region of interest" description="Disordered" evidence="1">
    <location>
        <begin position="81"/>
        <end position="102"/>
    </location>
</feature>
<accession>A0ABQ7HYJ3</accession>
<comment type="caution">
    <text evidence="2">The sequence shown here is derived from an EMBL/GenBank/DDBJ whole genome shotgun (WGS) entry which is preliminary data.</text>
</comment>
<feature type="compositionally biased region" description="Polar residues" evidence="1">
    <location>
        <begin position="90"/>
        <end position="102"/>
    </location>
</feature>
<dbReference type="Proteomes" id="UP001516464">
    <property type="component" value="Unassembled WGS sequence"/>
</dbReference>
<sequence>MMCDDEPEDIVCHYFDSEEKDSDLLNCNQYSNDSELNDQNRTLNLSLNNDIKFQQNPNNTKDLCLSGDCVIHFFPKMKKNKGYNRRRSDNQYSNDSKLNDQNRTLNLSINNDTKFQQNPNNTKDLCLSGDCVIHYFPKMKKNKGYNRRRSDHASVYNYASNPIATKCTEEKEEDKK</sequence>
<gene>
    <name evidence="2" type="ORF">TCON_1539</name>
</gene>
<keyword evidence="3" id="KW-1185">Reference proteome</keyword>
<dbReference type="EMBL" id="SBIQ01000110">
    <property type="protein sequence ID" value="KAF7683247.1"/>
    <property type="molecule type" value="Genomic_DNA"/>
</dbReference>
<evidence type="ECO:0000313" key="3">
    <source>
        <dbReference type="Proteomes" id="UP001516464"/>
    </source>
</evidence>
<reference evidence="2 3" key="1">
    <citation type="submission" date="2019-01" db="EMBL/GenBank/DDBJ databases">
        <title>Genomes sequencing and comparative genomics of infectious freshwater microsporidia, Cucumispora dikerogammari and Thelohania contejeani.</title>
        <authorList>
            <person name="Cormier A."/>
            <person name="Giraud I."/>
            <person name="Wattier R."/>
            <person name="Teixeira M."/>
            <person name="Grandjean F."/>
            <person name="Rigaud T."/>
            <person name="Cordaux R."/>
        </authorList>
    </citation>
    <scope>NUCLEOTIDE SEQUENCE [LARGE SCALE GENOMIC DNA]</scope>
    <source>
        <strain evidence="2">T1</strain>
        <tissue evidence="2">Spores</tissue>
    </source>
</reference>
<evidence type="ECO:0000313" key="2">
    <source>
        <dbReference type="EMBL" id="KAF7683247.1"/>
    </source>
</evidence>
<evidence type="ECO:0000256" key="1">
    <source>
        <dbReference type="SAM" id="MobiDB-lite"/>
    </source>
</evidence>
<name>A0ABQ7HYJ3_9MICR</name>